<reference evidence="6 7" key="1">
    <citation type="submission" date="2019-07" db="EMBL/GenBank/DDBJ databases">
        <title>Whole genome shotgun sequence of Pseudoalteromonas atlantica NBRC 103033.</title>
        <authorList>
            <person name="Hosoyama A."/>
            <person name="Uohara A."/>
            <person name="Ohji S."/>
            <person name="Ichikawa N."/>
        </authorList>
    </citation>
    <scope>NUCLEOTIDE SEQUENCE [LARGE SCALE GENOMIC DNA]</scope>
    <source>
        <strain evidence="6 7">NBRC 103033</strain>
    </source>
</reference>
<organism evidence="6 7">
    <name type="scientific">Pseudoalteromonas atlantica</name>
    <name type="common">Alteromonas atlantica</name>
    <dbReference type="NCBI Taxonomy" id="288"/>
    <lineage>
        <taxon>Bacteria</taxon>
        <taxon>Pseudomonadati</taxon>
        <taxon>Pseudomonadota</taxon>
        <taxon>Gammaproteobacteria</taxon>
        <taxon>Alteromonadales</taxon>
        <taxon>Pseudoalteromonadaceae</taxon>
        <taxon>Pseudoalteromonas</taxon>
    </lineage>
</organism>
<dbReference type="SMART" id="SM00220">
    <property type="entry name" value="S_TKc"/>
    <property type="match status" value="1"/>
</dbReference>
<accession>A0ABQ0UC35</accession>
<evidence type="ECO:0000313" key="6">
    <source>
        <dbReference type="EMBL" id="GEK75756.1"/>
    </source>
</evidence>
<evidence type="ECO:0000259" key="5">
    <source>
        <dbReference type="PROSITE" id="PS50011"/>
    </source>
</evidence>
<evidence type="ECO:0000256" key="4">
    <source>
        <dbReference type="ARBA" id="ARBA00022840"/>
    </source>
</evidence>
<keyword evidence="4" id="KW-0067">ATP-binding</keyword>
<feature type="domain" description="Protein kinase" evidence="5">
    <location>
        <begin position="40"/>
        <end position="309"/>
    </location>
</feature>
<dbReference type="SUPFAM" id="SSF56112">
    <property type="entry name" value="Protein kinase-like (PK-like)"/>
    <property type="match status" value="1"/>
</dbReference>
<keyword evidence="1" id="KW-0808">Transferase</keyword>
<dbReference type="GO" id="GO:0004674">
    <property type="term" value="F:protein serine/threonine kinase activity"/>
    <property type="evidence" value="ECO:0007669"/>
    <property type="project" value="UniProtKB-KW"/>
</dbReference>
<dbReference type="RefSeq" id="WP_138576608.1">
    <property type="nucleotide sequence ID" value="NZ_BJUT01000007.1"/>
</dbReference>
<dbReference type="InterPro" id="IPR000719">
    <property type="entry name" value="Prot_kinase_dom"/>
</dbReference>
<dbReference type="Gene3D" id="1.10.510.10">
    <property type="entry name" value="Transferase(Phosphotransferase) domain 1"/>
    <property type="match status" value="1"/>
</dbReference>
<dbReference type="PROSITE" id="PS00108">
    <property type="entry name" value="PROTEIN_KINASE_ST"/>
    <property type="match status" value="1"/>
</dbReference>
<protein>
    <submittedName>
        <fullName evidence="6">Serine/threonine protein kinase</fullName>
    </submittedName>
</protein>
<comment type="caution">
    <text evidence="6">The sequence shown here is derived from an EMBL/GenBank/DDBJ whole genome shotgun (WGS) entry which is preliminary data.</text>
</comment>
<evidence type="ECO:0000256" key="2">
    <source>
        <dbReference type="ARBA" id="ARBA00022741"/>
    </source>
</evidence>
<dbReference type="EMBL" id="BJUT01000007">
    <property type="protein sequence ID" value="GEK75756.1"/>
    <property type="molecule type" value="Genomic_DNA"/>
</dbReference>
<evidence type="ECO:0000256" key="1">
    <source>
        <dbReference type="ARBA" id="ARBA00022679"/>
    </source>
</evidence>
<dbReference type="PROSITE" id="PS50011">
    <property type="entry name" value="PROTEIN_KINASE_DOM"/>
    <property type="match status" value="1"/>
</dbReference>
<dbReference type="CDD" id="cd14014">
    <property type="entry name" value="STKc_PknB_like"/>
    <property type="match status" value="1"/>
</dbReference>
<keyword evidence="3 6" id="KW-0418">Kinase</keyword>
<evidence type="ECO:0000256" key="3">
    <source>
        <dbReference type="ARBA" id="ARBA00022777"/>
    </source>
</evidence>
<dbReference type="Gene3D" id="3.30.200.20">
    <property type="entry name" value="Phosphorylase Kinase, domain 1"/>
    <property type="match status" value="1"/>
</dbReference>
<keyword evidence="6" id="KW-0723">Serine/threonine-protein kinase</keyword>
<dbReference type="InterPro" id="IPR011009">
    <property type="entry name" value="Kinase-like_dom_sf"/>
</dbReference>
<proteinExistence type="predicted"/>
<gene>
    <name evidence="6" type="ORF">PAT01_10600</name>
</gene>
<evidence type="ECO:0000313" key="7">
    <source>
        <dbReference type="Proteomes" id="UP000321189"/>
    </source>
</evidence>
<sequence>MSGINNSNDKTQIASLDSNLKKPQAKNKLNLIGKKISARYLVEELIGQGGMCYIYRARDLFLESPSRPEVFVAIKVLLEEFSHSEEAITLLKDETTKTQRLAHPNIVKVYSAGSDGDLHYVTMELVEGETLEQIIKRNKPTGMVFKKAKVILEQLADALIYAHARGVIHNDLKPSNIIFDSNGNLKVLDFGIAKHKTIEDAYAVQNQQNAAVVGGYTPTYASPEQLKGAEASVKDDVFSYACIALELLSSKHPFNRVAADKLAKETSAKRPSNCPLWLWGSLNKAIALNASDRLSSLDPITAKLNHNYKPAIALVASLVVATVLAGQYYLSNDNNVKQLEAKLDNAQAINQQVKTWMSWSGPSILDKLSEIPPQYEVLKQGLLRVNQESVLQSFDGMANQLNNSGDKFKNFDETIDVYTQALEYYPDSEKLSVQLESILRERQSIIFDITSRINLLLEQSRYNEVDNNSIPQLILDLHEVDKTYVYQVSPTHFENYKKALENAIAKDDVVTQSSLISVGKAILDKKQKSEVSFESLLQRESAIIALTDYQDKLNQGKEVVFPSNAALVFYEQRFERYSKQLTVIDKYKDLIALEELIDSESTILPNDFPLLVSIRQELSKRYITMANSLMKKRMYRTAETLVERSEAITKSLDSIML</sequence>
<dbReference type="InterPro" id="IPR008271">
    <property type="entry name" value="Ser/Thr_kinase_AS"/>
</dbReference>
<dbReference type="Proteomes" id="UP000321189">
    <property type="component" value="Unassembled WGS sequence"/>
</dbReference>
<dbReference type="Pfam" id="PF00069">
    <property type="entry name" value="Pkinase"/>
    <property type="match status" value="1"/>
</dbReference>
<dbReference type="PANTHER" id="PTHR43289:SF6">
    <property type="entry name" value="SERINE_THREONINE-PROTEIN KINASE NEKL-3"/>
    <property type="match status" value="1"/>
</dbReference>
<dbReference type="PANTHER" id="PTHR43289">
    <property type="entry name" value="MITOGEN-ACTIVATED PROTEIN KINASE KINASE KINASE 20-RELATED"/>
    <property type="match status" value="1"/>
</dbReference>
<keyword evidence="2" id="KW-0547">Nucleotide-binding</keyword>
<name>A0ABQ0UC35_PSEAF</name>
<keyword evidence="7" id="KW-1185">Reference proteome</keyword>